<reference evidence="2 3" key="1">
    <citation type="journal article" date="2021" name="Nat. Commun.">
        <title>Genetic determinants of endophytism in the Arabidopsis root mycobiome.</title>
        <authorList>
            <person name="Mesny F."/>
            <person name="Miyauchi S."/>
            <person name="Thiergart T."/>
            <person name="Pickel B."/>
            <person name="Atanasova L."/>
            <person name="Karlsson M."/>
            <person name="Huettel B."/>
            <person name="Barry K.W."/>
            <person name="Haridas S."/>
            <person name="Chen C."/>
            <person name="Bauer D."/>
            <person name="Andreopoulos W."/>
            <person name="Pangilinan J."/>
            <person name="LaButti K."/>
            <person name="Riley R."/>
            <person name="Lipzen A."/>
            <person name="Clum A."/>
            <person name="Drula E."/>
            <person name="Henrissat B."/>
            <person name="Kohler A."/>
            <person name="Grigoriev I.V."/>
            <person name="Martin F.M."/>
            <person name="Hacquard S."/>
        </authorList>
    </citation>
    <scope>NUCLEOTIDE SEQUENCE [LARGE SCALE GENOMIC DNA]</scope>
    <source>
        <strain evidence="2 3">MPI-CAGE-CH-0241</strain>
    </source>
</reference>
<sequence>MSQPRDGEDITLIIPRTQPPIIQLLGLSRTRTMECKWPIFSTHKDKEGVIGKDTMQVTKPGIKQVTNKAILQDTALVITVDIKKLAAGVAAGAVVGGGTTYIISNNNYDLSNNEGDRGSDDGWYSDNDNPNMENQGFRSDWDGDDDQGVDNPFETGDYDRDDYNGGDYTGAGYAGGGYIGGDYTGGNAGNSGGQNASECCGRLLQL</sequence>
<evidence type="ECO:0000313" key="3">
    <source>
        <dbReference type="Proteomes" id="UP000777438"/>
    </source>
</evidence>
<keyword evidence="3" id="KW-1185">Reference proteome</keyword>
<feature type="region of interest" description="Disordered" evidence="1">
    <location>
        <begin position="109"/>
        <end position="164"/>
    </location>
</feature>
<evidence type="ECO:0000313" key="2">
    <source>
        <dbReference type="EMBL" id="KAH6869146.1"/>
    </source>
</evidence>
<protein>
    <submittedName>
        <fullName evidence="2">Uncharacterized protein</fullName>
    </submittedName>
</protein>
<name>A0A9P8VRL7_9HYPO</name>
<accession>A0A9P8VRL7</accession>
<dbReference type="EMBL" id="JAGPYM010000079">
    <property type="protein sequence ID" value="KAH6869146.1"/>
    <property type="molecule type" value="Genomic_DNA"/>
</dbReference>
<dbReference type="AlphaFoldDB" id="A0A9P8VRL7"/>
<gene>
    <name evidence="2" type="ORF">B0T10DRAFT_569047</name>
</gene>
<evidence type="ECO:0000256" key="1">
    <source>
        <dbReference type="SAM" id="MobiDB-lite"/>
    </source>
</evidence>
<proteinExistence type="predicted"/>
<organism evidence="2 3">
    <name type="scientific">Thelonectria olida</name>
    <dbReference type="NCBI Taxonomy" id="1576542"/>
    <lineage>
        <taxon>Eukaryota</taxon>
        <taxon>Fungi</taxon>
        <taxon>Dikarya</taxon>
        <taxon>Ascomycota</taxon>
        <taxon>Pezizomycotina</taxon>
        <taxon>Sordariomycetes</taxon>
        <taxon>Hypocreomycetidae</taxon>
        <taxon>Hypocreales</taxon>
        <taxon>Nectriaceae</taxon>
        <taxon>Thelonectria</taxon>
    </lineage>
</organism>
<comment type="caution">
    <text evidence="2">The sequence shown here is derived from an EMBL/GenBank/DDBJ whole genome shotgun (WGS) entry which is preliminary data.</text>
</comment>
<dbReference type="Proteomes" id="UP000777438">
    <property type="component" value="Unassembled WGS sequence"/>
</dbReference>
<feature type="compositionally biased region" description="Polar residues" evidence="1">
    <location>
        <begin position="126"/>
        <end position="137"/>
    </location>
</feature>